<dbReference type="AlphaFoldDB" id="A0A0G0R5N4"/>
<dbReference type="EMBL" id="LBYI01000051">
    <property type="protein sequence ID" value="KKR48079.1"/>
    <property type="molecule type" value="Genomic_DNA"/>
</dbReference>
<sequence length="87" mass="9756">MVERKDLRIQVVVPESEIEQLEEDCEISGLKPTKLLRFGLEAAHFMIQEAAKRSDIIAKRPDGTQAELLLPIALEGLKRRAKSGDSE</sequence>
<comment type="caution">
    <text evidence="1">The sequence shown here is derived from an EMBL/GenBank/DDBJ whole genome shotgun (WGS) entry which is preliminary data.</text>
</comment>
<name>A0A0G0R5N4_9BACT</name>
<evidence type="ECO:0008006" key="3">
    <source>
        <dbReference type="Google" id="ProtNLM"/>
    </source>
</evidence>
<gene>
    <name evidence="1" type="ORF">UT84_C0051G0004</name>
</gene>
<proteinExistence type="predicted"/>
<evidence type="ECO:0000313" key="1">
    <source>
        <dbReference type="EMBL" id="KKR48079.1"/>
    </source>
</evidence>
<evidence type="ECO:0000313" key="2">
    <source>
        <dbReference type="Proteomes" id="UP000034531"/>
    </source>
</evidence>
<accession>A0A0G0R5N4</accession>
<reference evidence="1 2" key="1">
    <citation type="journal article" date="2015" name="Nature">
        <title>rRNA introns, odd ribosomes, and small enigmatic genomes across a large radiation of phyla.</title>
        <authorList>
            <person name="Brown C.T."/>
            <person name="Hug L.A."/>
            <person name="Thomas B.C."/>
            <person name="Sharon I."/>
            <person name="Castelle C.J."/>
            <person name="Singh A."/>
            <person name="Wilkins M.J."/>
            <person name="Williams K.H."/>
            <person name="Banfield J.F."/>
        </authorList>
    </citation>
    <scope>NUCLEOTIDE SEQUENCE [LARGE SCALE GENOMIC DNA]</scope>
</reference>
<dbReference type="Proteomes" id="UP000034531">
    <property type="component" value="Unassembled WGS sequence"/>
</dbReference>
<protein>
    <recommendedName>
        <fullName evidence="3">Ribbon-helix-helix protein CopG domain-containing protein</fullName>
    </recommendedName>
</protein>
<organism evidence="1 2">
    <name type="scientific">Candidatus Curtissbacteria bacterium GW2011_GWA1_40_16</name>
    <dbReference type="NCBI Taxonomy" id="1618405"/>
    <lineage>
        <taxon>Bacteria</taxon>
        <taxon>Candidatus Curtissiibacteriota</taxon>
    </lineage>
</organism>